<reference evidence="1" key="1">
    <citation type="submission" date="2020-05" db="EMBL/GenBank/DDBJ databases">
        <title>Large-scale comparative analyses of tick genomes elucidate their genetic diversity and vector capacities.</title>
        <authorList>
            <person name="Jia N."/>
            <person name="Wang J."/>
            <person name="Shi W."/>
            <person name="Du L."/>
            <person name="Sun Y."/>
            <person name="Zhan W."/>
            <person name="Jiang J."/>
            <person name="Wang Q."/>
            <person name="Zhang B."/>
            <person name="Ji P."/>
            <person name="Sakyi L.B."/>
            <person name="Cui X."/>
            <person name="Yuan T."/>
            <person name="Jiang B."/>
            <person name="Yang W."/>
            <person name="Lam T.T.-Y."/>
            <person name="Chang Q."/>
            <person name="Ding S."/>
            <person name="Wang X."/>
            <person name="Zhu J."/>
            <person name="Ruan X."/>
            <person name="Zhao L."/>
            <person name="Wei J."/>
            <person name="Que T."/>
            <person name="Du C."/>
            <person name="Cheng J."/>
            <person name="Dai P."/>
            <person name="Han X."/>
            <person name="Huang E."/>
            <person name="Gao Y."/>
            <person name="Liu J."/>
            <person name="Shao H."/>
            <person name="Ye R."/>
            <person name="Li L."/>
            <person name="Wei W."/>
            <person name="Wang X."/>
            <person name="Wang C."/>
            <person name="Yang T."/>
            <person name="Huo Q."/>
            <person name="Li W."/>
            <person name="Guo W."/>
            <person name="Chen H."/>
            <person name="Zhou L."/>
            <person name="Ni X."/>
            <person name="Tian J."/>
            <person name="Zhou Y."/>
            <person name="Sheng Y."/>
            <person name="Liu T."/>
            <person name="Pan Y."/>
            <person name="Xia L."/>
            <person name="Li J."/>
            <person name="Zhao F."/>
            <person name="Cao W."/>
        </authorList>
    </citation>
    <scope>NUCLEOTIDE SEQUENCE</scope>
    <source>
        <strain evidence="1">Hyas-2018</strain>
    </source>
</reference>
<dbReference type="Proteomes" id="UP000821845">
    <property type="component" value="Chromosome 6"/>
</dbReference>
<accession>A0ACB7RXY8</accession>
<gene>
    <name evidence="1" type="ORF">HPB50_005598</name>
</gene>
<sequence length="106" mass="12763">MLKDQSFIDLTKLRQLEEILRVRVLVSRFSDKSRHTRKVFHEKLPVREIAQDEEVWILPTKKKAFKEDICELSHQNAVEKHSVMRDLHAFFWVPRKNFASADDFKR</sequence>
<name>A0ACB7RXY8_HYAAI</name>
<evidence type="ECO:0000313" key="2">
    <source>
        <dbReference type="Proteomes" id="UP000821845"/>
    </source>
</evidence>
<keyword evidence="2" id="KW-1185">Reference proteome</keyword>
<organism evidence="1 2">
    <name type="scientific">Hyalomma asiaticum</name>
    <name type="common">Tick</name>
    <dbReference type="NCBI Taxonomy" id="266040"/>
    <lineage>
        <taxon>Eukaryota</taxon>
        <taxon>Metazoa</taxon>
        <taxon>Ecdysozoa</taxon>
        <taxon>Arthropoda</taxon>
        <taxon>Chelicerata</taxon>
        <taxon>Arachnida</taxon>
        <taxon>Acari</taxon>
        <taxon>Parasitiformes</taxon>
        <taxon>Ixodida</taxon>
        <taxon>Ixodoidea</taxon>
        <taxon>Ixodidae</taxon>
        <taxon>Hyalomminae</taxon>
        <taxon>Hyalomma</taxon>
    </lineage>
</organism>
<evidence type="ECO:0000313" key="1">
    <source>
        <dbReference type="EMBL" id="KAH6927541.1"/>
    </source>
</evidence>
<comment type="caution">
    <text evidence="1">The sequence shown here is derived from an EMBL/GenBank/DDBJ whole genome shotgun (WGS) entry which is preliminary data.</text>
</comment>
<protein>
    <submittedName>
        <fullName evidence="1">Uncharacterized protein</fullName>
    </submittedName>
</protein>
<dbReference type="EMBL" id="CM023486">
    <property type="protein sequence ID" value="KAH6927541.1"/>
    <property type="molecule type" value="Genomic_DNA"/>
</dbReference>
<proteinExistence type="predicted"/>